<name>A0A6J7I1A3_9ZZZZ</name>
<evidence type="ECO:0000313" key="3">
    <source>
        <dbReference type="EMBL" id="CAB4924512.1"/>
    </source>
</evidence>
<feature type="compositionally biased region" description="Basic and acidic residues" evidence="1">
    <location>
        <begin position="123"/>
        <end position="136"/>
    </location>
</feature>
<feature type="compositionally biased region" description="Basic and acidic residues" evidence="1">
    <location>
        <begin position="87"/>
        <end position="99"/>
    </location>
</feature>
<feature type="region of interest" description="Disordered" evidence="1">
    <location>
        <begin position="83"/>
        <end position="147"/>
    </location>
</feature>
<keyword evidence="2" id="KW-0472">Membrane</keyword>
<accession>A0A6J7I1A3</accession>
<evidence type="ECO:0000256" key="1">
    <source>
        <dbReference type="SAM" id="MobiDB-lite"/>
    </source>
</evidence>
<dbReference type="EMBL" id="CAFBMK010000124">
    <property type="protein sequence ID" value="CAB4924512.1"/>
    <property type="molecule type" value="Genomic_DNA"/>
</dbReference>
<gene>
    <name evidence="3" type="ORF">UFOPK3564_02030</name>
</gene>
<protein>
    <submittedName>
        <fullName evidence="3">Unannotated protein</fullName>
    </submittedName>
</protein>
<organism evidence="3">
    <name type="scientific">freshwater metagenome</name>
    <dbReference type="NCBI Taxonomy" id="449393"/>
    <lineage>
        <taxon>unclassified sequences</taxon>
        <taxon>metagenomes</taxon>
        <taxon>ecological metagenomes</taxon>
    </lineage>
</organism>
<sequence length="147" mass="16425">MFTPVKIVRFWLPALIFLIGAVMLVVSPDIVGLEGAALMLGGGLGVVVSNRIHQMGLKGEKDRDDEMGARQFMERYGVWPDEASEEVLDRAERAGDIEPRTPPAEEVQPPRVDPHNRPPRSSSRPDGRTRSPERRTGPRPGRRVPRR</sequence>
<keyword evidence="2" id="KW-1133">Transmembrane helix</keyword>
<feature type="transmembrane region" description="Helical" evidence="2">
    <location>
        <begin position="7"/>
        <end position="24"/>
    </location>
</feature>
<reference evidence="3" key="1">
    <citation type="submission" date="2020-05" db="EMBL/GenBank/DDBJ databases">
        <authorList>
            <person name="Chiriac C."/>
            <person name="Salcher M."/>
            <person name="Ghai R."/>
            <person name="Kavagutti S V."/>
        </authorList>
    </citation>
    <scope>NUCLEOTIDE SEQUENCE</scope>
</reference>
<proteinExistence type="predicted"/>
<evidence type="ECO:0000256" key="2">
    <source>
        <dbReference type="SAM" id="Phobius"/>
    </source>
</evidence>
<dbReference type="AlphaFoldDB" id="A0A6J7I1A3"/>
<feature type="transmembrane region" description="Helical" evidence="2">
    <location>
        <begin position="30"/>
        <end position="48"/>
    </location>
</feature>
<keyword evidence="2" id="KW-0812">Transmembrane</keyword>